<evidence type="ECO:0000313" key="3">
    <source>
        <dbReference type="Proteomes" id="UP000295511"/>
    </source>
</evidence>
<evidence type="ECO:0008006" key="4">
    <source>
        <dbReference type="Google" id="ProtNLM"/>
    </source>
</evidence>
<feature type="transmembrane region" description="Helical" evidence="1">
    <location>
        <begin position="23"/>
        <end position="49"/>
    </location>
</feature>
<keyword evidence="1" id="KW-0812">Transmembrane</keyword>
<keyword evidence="1" id="KW-1133">Transmembrane helix</keyword>
<name>A0A4R5KAT2_9MICC</name>
<evidence type="ECO:0000313" key="2">
    <source>
        <dbReference type="EMBL" id="TDF91625.1"/>
    </source>
</evidence>
<dbReference type="AlphaFoldDB" id="A0A4R5KAT2"/>
<feature type="transmembrane region" description="Helical" evidence="1">
    <location>
        <begin position="89"/>
        <end position="106"/>
    </location>
</feature>
<proteinExistence type="predicted"/>
<dbReference type="EMBL" id="SMRU01000028">
    <property type="protein sequence ID" value="TDF91625.1"/>
    <property type="molecule type" value="Genomic_DNA"/>
</dbReference>
<reference evidence="2 3" key="1">
    <citation type="submission" date="2019-03" db="EMBL/GenBank/DDBJ databases">
        <title>Whole genome sequence of Arthrobacter sp JH1-1.</title>
        <authorList>
            <person name="Trinh H.N."/>
        </authorList>
    </citation>
    <scope>NUCLEOTIDE SEQUENCE [LARGE SCALE GENOMIC DNA]</scope>
    <source>
        <strain evidence="2 3">JH1-1</strain>
    </source>
</reference>
<keyword evidence="3" id="KW-1185">Reference proteome</keyword>
<comment type="caution">
    <text evidence="2">The sequence shown here is derived from an EMBL/GenBank/DDBJ whole genome shotgun (WGS) entry which is preliminary data.</text>
</comment>
<dbReference type="RefSeq" id="WP_133206016.1">
    <property type="nucleotide sequence ID" value="NZ_SMRU01000028.1"/>
</dbReference>
<gene>
    <name evidence="2" type="ORF">E1809_20080</name>
</gene>
<accession>A0A4R5KAT2</accession>
<dbReference type="Proteomes" id="UP000295511">
    <property type="component" value="Unassembled WGS sequence"/>
</dbReference>
<protein>
    <recommendedName>
        <fullName evidence="4">Transmembrane protein</fullName>
    </recommendedName>
</protein>
<feature type="transmembrane region" description="Helical" evidence="1">
    <location>
        <begin position="112"/>
        <end position="132"/>
    </location>
</feature>
<sequence length="144" mass="15866">MTNDEEESALLARALEQLRVSRLHWVILVGACVALVVLFVMSGAGLWHWWPWRAWMVPALLIPVVFVLMAVFSLNAPERVRKRLWVRRGILLVPPLLIISLVAWAAGDLIGFSGGFYGGLGAGIGVTVANVMMQGWPRKPKATP</sequence>
<evidence type="ECO:0000256" key="1">
    <source>
        <dbReference type="SAM" id="Phobius"/>
    </source>
</evidence>
<feature type="transmembrane region" description="Helical" evidence="1">
    <location>
        <begin position="55"/>
        <end position="77"/>
    </location>
</feature>
<keyword evidence="1" id="KW-0472">Membrane</keyword>
<organism evidence="2 3">
    <name type="scientific">Arthrobacter terricola</name>
    <dbReference type="NCBI Taxonomy" id="2547396"/>
    <lineage>
        <taxon>Bacteria</taxon>
        <taxon>Bacillati</taxon>
        <taxon>Actinomycetota</taxon>
        <taxon>Actinomycetes</taxon>
        <taxon>Micrococcales</taxon>
        <taxon>Micrococcaceae</taxon>
        <taxon>Arthrobacter</taxon>
    </lineage>
</organism>